<sequence>MYPADFPPDDLELTEGIEFSAHGLKLDLLRPRTTPEHPVPALVHLHGGAWMMYSRWAVDNIALARAGFVTVSVDYRLAPAATFPAQLHDAKTAVRWLRAHAADLDINPDRIGAWGISAGGHLASLLGTTAGLSELEGEEGGWSAFSSDVQAVANVCGPTNLLGPGFPDLDKPFLLLGGTLREKGALAQQASPVTHLTPDAPPFFLLHGKQDREVPIAQSREMLAALRDAGVPATLLELEGDHYINDTHRTQMNDALTDFFGRTLNFSPNVVHR</sequence>
<dbReference type="InterPro" id="IPR029058">
    <property type="entry name" value="AB_hydrolase_fold"/>
</dbReference>
<name>A0ABV8A3D2_9DEIO</name>
<evidence type="ECO:0000259" key="2">
    <source>
        <dbReference type="Pfam" id="PF20434"/>
    </source>
</evidence>
<evidence type="ECO:0000313" key="3">
    <source>
        <dbReference type="EMBL" id="MFC3860158.1"/>
    </source>
</evidence>
<dbReference type="GO" id="GO:0016787">
    <property type="term" value="F:hydrolase activity"/>
    <property type="evidence" value="ECO:0007669"/>
    <property type="project" value="UniProtKB-KW"/>
</dbReference>
<evidence type="ECO:0000313" key="4">
    <source>
        <dbReference type="Proteomes" id="UP001595748"/>
    </source>
</evidence>
<comment type="caution">
    <text evidence="3">The sequence shown here is derived from an EMBL/GenBank/DDBJ whole genome shotgun (WGS) entry which is preliminary data.</text>
</comment>
<evidence type="ECO:0000256" key="1">
    <source>
        <dbReference type="ARBA" id="ARBA00022801"/>
    </source>
</evidence>
<dbReference type="Pfam" id="PF20434">
    <property type="entry name" value="BD-FAE"/>
    <property type="match status" value="1"/>
</dbReference>
<dbReference type="RefSeq" id="WP_380076307.1">
    <property type="nucleotide sequence ID" value="NZ_JBHRZF010000047.1"/>
</dbReference>
<reference evidence="4" key="1">
    <citation type="journal article" date="2019" name="Int. J. Syst. Evol. Microbiol.">
        <title>The Global Catalogue of Microorganisms (GCM) 10K type strain sequencing project: providing services to taxonomists for standard genome sequencing and annotation.</title>
        <authorList>
            <consortium name="The Broad Institute Genomics Platform"/>
            <consortium name="The Broad Institute Genome Sequencing Center for Infectious Disease"/>
            <person name="Wu L."/>
            <person name="Ma J."/>
        </authorList>
    </citation>
    <scope>NUCLEOTIDE SEQUENCE [LARGE SCALE GENOMIC DNA]</scope>
    <source>
        <strain evidence="4">CCTCC AB 2013263</strain>
    </source>
</reference>
<proteinExistence type="predicted"/>
<dbReference type="Gene3D" id="3.40.50.1820">
    <property type="entry name" value="alpha/beta hydrolase"/>
    <property type="match status" value="1"/>
</dbReference>
<dbReference type="PANTHER" id="PTHR48081:SF13">
    <property type="entry name" value="ALPHA_BETA HYDROLASE"/>
    <property type="match status" value="1"/>
</dbReference>
<dbReference type="EMBL" id="JBHRZF010000047">
    <property type="protein sequence ID" value="MFC3860158.1"/>
    <property type="molecule type" value="Genomic_DNA"/>
</dbReference>
<gene>
    <name evidence="3" type="ORF">ACFOPQ_05190</name>
</gene>
<dbReference type="PANTHER" id="PTHR48081">
    <property type="entry name" value="AB HYDROLASE SUPERFAMILY PROTEIN C4A8.06C"/>
    <property type="match status" value="1"/>
</dbReference>
<keyword evidence="4" id="KW-1185">Reference proteome</keyword>
<organism evidence="3 4">
    <name type="scientific">Deinococcus antarcticus</name>
    <dbReference type="NCBI Taxonomy" id="1298767"/>
    <lineage>
        <taxon>Bacteria</taxon>
        <taxon>Thermotogati</taxon>
        <taxon>Deinococcota</taxon>
        <taxon>Deinococci</taxon>
        <taxon>Deinococcales</taxon>
        <taxon>Deinococcaceae</taxon>
        <taxon>Deinococcus</taxon>
    </lineage>
</organism>
<dbReference type="InterPro" id="IPR050300">
    <property type="entry name" value="GDXG_lipolytic_enzyme"/>
</dbReference>
<keyword evidence="1 3" id="KW-0378">Hydrolase</keyword>
<dbReference type="Proteomes" id="UP001595748">
    <property type="component" value="Unassembled WGS sequence"/>
</dbReference>
<protein>
    <submittedName>
        <fullName evidence="3">Alpha/beta hydrolase fold domain-containing protein</fullName>
    </submittedName>
</protein>
<accession>A0ABV8A3D2</accession>
<dbReference type="InterPro" id="IPR049492">
    <property type="entry name" value="BD-FAE-like_dom"/>
</dbReference>
<feature type="domain" description="BD-FAE-like" evidence="2">
    <location>
        <begin position="26"/>
        <end position="225"/>
    </location>
</feature>
<dbReference type="SUPFAM" id="SSF53474">
    <property type="entry name" value="alpha/beta-Hydrolases"/>
    <property type="match status" value="1"/>
</dbReference>